<dbReference type="EMBL" id="DXCP01000044">
    <property type="protein sequence ID" value="HIY79965.1"/>
    <property type="molecule type" value="Genomic_DNA"/>
</dbReference>
<evidence type="ECO:0000313" key="6">
    <source>
        <dbReference type="EMBL" id="HIY79965.1"/>
    </source>
</evidence>
<keyword evidence="3 4" id="KW-0067">ATP-binding</keyword>
<keyword evidence="5" id="KW-0479">Metal-binding</keyword>
<evidence type="ECO:0000256" key="4">
    <source>
        <dbReference type="PIRSR" id="PIRSR006806-1"/>
    </source>
</evidence>
<name>A0A9D2CHU0_9ACTN</name>
<dbReference type="Pfam" id="PF01812">
    <property type="entry name" value="5-FTHF_cyc-lig"/>
    <property type="match status" value="1"/>
</dbReference>
<comment type="catalytic activity">
    <reaction evidence="5">
        <text>(6S)-5-formyl-5,6,7,8-tetrahydrofolate + ATP = (6R)-5,10-methenyltetrahydrofolate + ADP + phosphate</text>
        <dbReference type="Rhea" id="RHEA:10488"/>
        <dbReference type="ChEBI" id="CHEBI:30616"/>
        <dbReference type="ChEBI" id="CHEBI:43474"/>
        <dbReference type="ChEBI" id="CHEBI:57455"/>
        <dbReference type="ChEBI" id="CHEBI:57457"/>
        <dbReference type="ChEBI" id="CHEBI:456216"/>
        <dbReference type="EC" id="6.3.3.2"/>
    </reaction>
</comment>
<comment type="cofactor">
    <cofactor evidence="5">
        <name>Mg(2+)</name>
        <dbReference type="ChEBI" id="CHEBI:18420"/>
    </cofactor>
</comment>
<feature type="binding site" evidence="4">
    <location>
        <begin position="143"/>
        <end position="151"/>
    </location>
    <ligand>
        <name>ATP</name>
        <dbReference type="ChEBI" id="CHEBI:30616"/>
    </ligand>
</feature>
<feature type="binding site" evidence="4">
    <location>
        <position position="57"/>
    </location>
    <ligand>
        <name>substrate</name>
    </ligand>
</feature>
<dbReference type="PANTHER" id="PTHR23407">
    <property type="entry name" value="ATPASE INHIBITOR/5-FORMYLTETRAHYDROFOLATE CYCLO-LIGASE"/>
    <property type="match status" value="1"/>
</dbReference>
<evidence type="ECO:0000256" key="1">
    <source>
        <dbReference type="ARBA" id="ARBA00010638"/>
    </source>
</evidence>
<dbReference type="Gene3D" id="3.40.50.10420">
    <property type="entry name" value="NagB/RpiA/CoA transferase-like"/>
    <property type="match status" value="1"/>
</dbReference>
<dbReference type="EC" id="6.3.3.2" evidence="5"/>
<keyword evidence="2 4" id="KW-0547">Nucleotide-binding</keyword>
<dbReference type="InterPro" id="IPR002698">
    <property type="entry name" value="FTHF_cligase"/>
</dbReference>
<dbReference type="AlphaFoldDB" id="A0A9D2CHU0"/>
<keyword evidence="5" id="KW-0460">Magnesium</keyword>
<reference evidence="6" key="2">
    <citation type="submission" date="2021-04" db="EMBL/GenBank/DDBJ databases">
        <authorList>
            <person name="Gilroy R."/>
        </authorList>
    </citation>
    <scope>NUCLEOTIDE SEQUENCE</scope>
    <source>
        <strain evidence="6">ChiHjej10B9-743</strain>
    </source>
</reference>
<dbReference type="GO" id="GO:0005524">
    <property type="term" value="F:ATP binding"/>
    <property type="evidence" value="ECO:0007669"/>
    <property type="project" value="UniProtKB-KW"/>
</dbReference>
<dbReference type="GO" id="GO:0035999">
    <property type="term" value="P:tetrahydrofolate interconversion"/>
    <property type="evidence" value="ECO:0007669"/>
    <property type="project" value="TreeGrafter"/>
</dbReference>
<keyword evidence="6" id="KW-0436">Ligase</keyword>
<comment type="caution">
    <text evidence="6">The sequence shown here is derived from an EMBL/GenBank/DDBJ whole genome shotgun (WGS) entry which is preliminary data.</text>
</comment>
<feature type="binding site" evidence="4">
    <location>
        <position position="62"/>
    </location>
    <ligand>
        <name>substrate</name>
    </ligand>
</feature>
<dbReference type="PIRSF" id="PIRSF006806">
    <property type="entry name" value="FTHF_cligase"/>
    <property type="match status" value="1"/>
</dbReference>
<comment type="similarity">
    <text evidence="1 5">Belongs to the 5-formyltetrahydrofolate cyclo-ligase family.</text>
</comment>
<dbReference type="GO" id="GO:0030272">
    <property type="term" value="F:5-formyltetrahydrofolate cyclo-ligase activity"/>
    <property type="evidence" value="ECO:0007669"/>
    <property type="project" value="UniProtKB-EC"/>
</dbReference>
<gene>
    <name evidence="6" type="ORF">IAA42_05970</name>
</gene>
<protein>
    <recommendedName>
        <fullName evidence="5">5-formyltetrahydrofolate cyclo-ligase</fullName>
        <ecNumber evidence="5">6.3.3.2</ecNumber>
    </recommendedName>
</protein>
<feature type="binding site" evidence="4">
    <location>
        <begin position="11"/>
        <end position="15"/>
    </location>
    <ligand>
        <name>ATP</name>
        <dbReference type="ChEBI" id="CHEBI:30616"/>
    </ligand>
</feature>
<dbReference type="GO" id="GO:0009396">
    <property type="term" value="P:folic acid-containing compound biosynthetic process"/>
    <property type="evidence" value="ECO:0007669"/>
    <property type="project" value="TreeGrafter"/>
</dbReference>
<reference evidence="6" key="1">
    <citation type="journal article" date="2021" name="PeerJ">
        <title>Extensive microbial diversity within the chicken gut microbiome revealed by metagenomics and culture.</title>
        <authorList>
            <person name="Gilroy R."/>
            <person name="Ravi A."/>
            <person name="Getino M."/>
            <person name="Pursley I."/>
            <person name="Horton D.L."/>
            <person name="Alikhan N.F."/>
            <person name="Baker D."/>
            <person name="Gharbi K."/>
            <person name="Hall N."/>
            <person name="Watson M."/>
            <person name="Adriaenssens E.M."/>
            <person name="Foster-Nyarko E."/>
            <person name="Jarju S."/>
            <person name="Secka A."/>
            <person name="Antonio M."/>
            <person name="Oren A."/>
            <person name="Chaudhuri R.R."/>
            <person name="La Ragione R."/>
            <person name="Hildebrand F."/>
            <person name="Pallen M.J."/>
        </authorList>
    </citation>
    <scope>NUCLEOTIDE SEQUENCE</scope>
    <source>
        <strain evidence="6">ChiHjej10B9-743</strain>
    </source>
</reference>
<organism evidence="6 7">
    <name type="scientific">Candidatus Olsenella excrementavium</name>
    <dbReference type="NCBI Taxonomy" id="2838709"/>
    <lineage>
        <taxon>Bacteria</taxon>
        <taxon>Bacillati</taxon>
        <taxon>Actinomycetota</taxon>
        <taxon>Coriobacteriia</taxon>
        <taxon>Coriobacteriales</taxon>
        <taxon>Atopobiaceae</taxon>
        <taxon>Olsenella</taxon>
    </lineage>
</organism>
<accession>A0A9D2CHU0</accession>
<dbReference type="PANTHER" id="PTHR23407:SF1">
    <property type="entry name" value="5-FORMYLTETRAHYDROFOLATE CYCLO-LIGASE"/>
    <property type="match status" value="1"/>
</dbReference>
<proteinExistence type="inferred from homology"/>
<evidence type="ECO:0000256" key="5">
    <source>
        <dbReference type="RuleBase" id="RU361279"/>
    </source>
</evidence>
<dbReference type="NCBIfam" id="TIGR02727">
    <property type="entry name" value="MTHFS_bact"/>
    <property type="match status" value="1"/>
</dbReference>
<sequence length="200" mass="21497">MASSYGTDADKSSLRSNYLSARRGLPERTRYESDSSISSALMAFPLFAAAPLVLTYVSRSEEVGTRALIERLLVSGRRVAVPRTDLASGTMTFHEISSLDDLAPRTMGILEPPEEAPALTNPAQLVGSVCLVPGLVFDGAGHRIGYGGGFYDRFLAFYPGEKIGLARTTMLSSNPLPTDGHDVPVDFIATEGSVWSCRSY</sequence>
<evidence type="ECO:0000256" key="2">
    <source>
        <dbReference type="ARBA" id="ARBA00022741"/>
    </source>
</evidence>
<dbReference type="GO" id="GO:0046872">
    <property type="term" value="F:metal ion binding"/>
    <property type="evidence" value="ECO:0007669"/>
    <property type="project" value="UniProtKB-KW"/>
</dbReference>
<dbReference type="SUPFAM" id="SSF100950">
    <property type="entry name" value="NagB/RpiA/CoA transferase-like"/>
    <property type="match status" value="1"/>
</dbReference>
<evidence type="ECO:0000256" key="3">
    <source>
        <dbReference type="ARBA" id="ARBA00022840"/>
    </source>
</evidence>
<dbReference type="InterPro" id="IPR037171">
    <property type="entry name" value="NagB/RpiA_transferase-like"/>
</dbReference>
<dbReference type="InterPro" id="IPR024185">
    <property type="entry name" value="FTHF_cligase-like_sf"/>
</dbReference>
<evidence type="ECO:0000313" key="7">
    <source>
        <dbReference type="Proteomes" id="UP000824133"/>
    </source>
</evidence>
<dbReference type="Proteomes" id="UP000824133">
    <property type="component" value="Unassembled WGS sequence"/>
</dbReference>